<comment type="caution">
    <text evidence="2">The sequence shown here is derived from an EMBL/GenBank/DDBJ whole genome shotgun (WGS) entry which is preliminary data.</text>
</comment>
<dbReference type="EMBL" id="CAJOBP010000309">
    <property type="protein sequence ID" value="CAF4159534.1"/>
    <property type="molecule type" value="Genomic_DNA"/>
</dbReference>
<gene>
    <name evidence="2" type="ORF">UJA718_LOCUS3973</name>
</gene>
<keyword evidence="3" id="KW-1185">Reference proteome</keyword>
<feature type="transmembrane region" description="Helical" evidence="1">
    <location>
        <begin position="370"/>
        <end position="392"/>
    </location>
</feature>
<keyword evidence="1" id="KW-0472">Membrane</keyword>
<evidence type="ECO:0000313" key="2">
    <source>
        <dbReference type="EMBL" id="CAF4159534.1"/>
    </source>
</evidence>
<sequence>MILRAGLQYLRNLNLFPSKSPTVTDSHTLQNQILSTRLFILSFCLSLVILIVYTFIVTATKTLTLKQPTSGQYAQLYGKYQESITCPCTQISIDYGIFIHVNYTLHQVCTSSFVTNDWLMYLRNALAGRIFLASDFHVVSETLFTALRSLCELVSDTFQNTMMRFYATGYVSNNVIPISLLKSEVQSLINQLRSSIKNDFFLSLGMVRQMIQANALISSLQTNFYMFMQPGNSFPVTGFLEYGNCSCAISAECISLSTFYDGLNSTVLWFVRGMHIGCYVLEALLQSSLECFYDPICFDSLKFYLSSTVFWNGTVMNGTTPSRFLTTSTVGDILDELMIEIWNWTLTFDKYFEQCRPIACSYTVTTRNDAIYLVTTLIGLVGGLVTALKLVVPNSVNLIRKKKGQQLKSRNTNRRSTAVFIRSGFQYVRHLNIFPSTPPTITDPHTLQNQIISTRLFILSFCLSLAVLLFYTSLVTVTKTLTLKYPTNDQYAQLYGKYQESITCPCTQISIDYGIFIHVNYTLHQVCTSAFVTENWFNYLRMAQAMQFLSVLDFRITSQRTFQALLSLCELVDDEMRNSLIHFYATQYVSSYVISPSLLESEAHALVNKLRSSTINDFFLSLGAVRQIIQANGLESALKSNAFEYLYPGDTYISIIPMLYGNCSCAVSAVCSTPSALYNGLNFSVLFFVRGMRMGCYVLEALLQSSLECFYDPICFDSLKFYLSSTVFWNGTVMNGTTPSRFLTTSTVGDILDELMIEIWNWTLTFDKYFEQCRPIVCSYTVTTRNDGIHIVTTLIGLVGGLLTGLKLILPNLVIGVYYVLRRRKRRICEINVVANDLHEVSHDIGNVK</sequence>
<dbReference type="Proteomes" id="UP000663873">
    <property type="component" value="Unassembled WGS sequence"/>
</dbReference>
<reference evidence="2" key="1">
    <citation type="submission" date="2021-02" db="EMBL/GenBank/DDBJ databases">
        <authorList>
            <person name="Nowell W R."/>
        </authorList>
    </citation>
    <scope>NUCLEOTIDE SEQUENCE</scope>
</reference>
<feature type="transmembrane region" description="Helical" evidence="1">
    <location>
        <begin position="38"/>
        <end position="56"/>
    </location>
</feature>
<evidence type="ECO:0000313" key="3">
    <source>
        <dbReference type="Proteomes" id="UP000663873"/>
    </source>
</evidence>
<keyword evidence="1" id="KW-1133">Transmembrane helix</keyword>
<feature type="transmembrane region" description="Helical" evidence="1">
    <location>
        <begin position="456"/>
        <end position="474"/>
    </location>
</feature>
<dbReference type="AlphaFoldDB" id="A0A819YVL5"/>
<accession>A0A819YVL5</accession>
<evidence type="ECO:0000256" key="1">
    <source>
        <dbReference type="SAM" id="Phobius"/>
    </source>
</evidence>
<keyword evidence="1" id="KW-0812">Transmembrane</keyword>
<feature type="transmembrane region" description="Helical" evidence="1">
    <location>
        <begin position="795"/>
        <end position="821"/>
    </location>
</feature>
<proteinExistence type="predicted"/>
<name>A0A819YVL5_9BILA</name>
<protein>
    <submittedName>
        <fullName evidence="2">Uncharacterized protein</fullName>
    </submittedName>
</protein>
<organism evidence="2 3">
    <name type="scientific">Rotaria socialis</name>
    <dbReference type="NCBI Taxonomy" id="392032"/>
    <lineage>
        <taxon>Eukaryota</taxon>
        <taxon>Metazoa</taxon>
        <taxon>Spiralia</taxon>
        <taxon>Gnathifera</taxon>
        <taxon>Rotifera</taxon>
        <taxon>Eurotatoria</taxon>
        <taxon>Bdelloidea</taxon>
        <taxon>Philodinida</taxon>
        <taxon>Philodinidae</taxon>
        <taxon>Rotaria</taxon>
    </lineage>
</organism>